<sequence>MTEIDFPSLLFDSAWYLKTYPDIAAANADPVEHYLFFGFREGRNPNRFFNTTFYLNTYPDVAASTINPFIHYIMYGAAEGRLPRASDQPPIPSTTVSTELSTGTDIPYMVATEPNPQSKSEINLSFKISDSEPPQQLQDKKTASYDKLTLNAASEVTTKLPNKKTTVKPKNSSVASSRKRSPRVKTQRVAHGNSISR</sequence>
<evidence type="ECO:0000313" key="3">
    <source>
        <dbReference type="Proteomes" id="UP000247565"/>
    </source>
</evidence>
<evidence type="ECO:0000313" key="2">
    <source>
        <dbReference type="EMBL" id="PXZ00133.1"/>
    </source>
</evidence>
<evidence type="ECO:0000256" key="1">
    <source>
        <dbReference type="SAM" id="MobiDB-lite"/>
    </source>
</evidence>
<feature type="compositionally biased region" description="Basic residues" evidence="1">
    <location>
        <begin position="177"/>
        <end position="188"/>
    </location>
</feature>
<dbReference type="EMBL" id="QGLT01000003">
    <property type="protein sequence ID" value="PXZ00133.1"/>
    <property type="molecule type" value="Genomic_DNA"/>
</dbReference>
<keyword evidence="3" id="KW-1185">Reference proteome</keyword>
<comment type="caution">
    <text evidence="2">The sequence shown here is derived from an EMBL/GenBank/DDBJ whole genome shotgun (WGS) entry which is preliminary data.</text>
</comment>
<proteinExistence type="predicted"/>
<dbReference type="OrthoDB" id="7220105at2"/>
<dbReference type="AlphaFoldDB" id="A0A318MXT9"/>
<dbReference type="RefSeq" id="WP_110439056.1">
    <property type="nucleotide sequence ID" value="NZ_CP046393.1"/>
</dbReference>
<dbReference type="Proteomes" id="UP000247565">
    <property type="component" value="Unassembled WGS sequence"/>
</dbReference>
<protein>
    <submittedName>
        <fullName evidence="2">Uncharacterized protein</fullName>
    </submittedName>
</protein>
<reference evidence="2 3" key="1">
    <citation type="submission" date="2018-05" db="EMBL/GenBank/DDBJ databases">
        <title>Reference genomes for bee gut microbiota database.</title>
        <authorList>
            <person name="Ellegaard K.M."/>
        </authorList>
    </citation>
    <scope>NUCLEOTIDE SEQUENCE [LARGE SCALE GENOMIC DNA]</scope>
    <source>
        <strain evidence="2 3">ESL0284</strain>
    </source>
</reference>
<organism evidence="2 3">
    <name type="scientific">Commensalibacter melissae</name>
    <dbReference type="NCBI Taxonomy" id="2070537"/>
    <lineage>
        <taxon>Bacteria</taxon>
        <taxon>Pseudomonadati</taxon>
        <taxon>Pseudomonadota</taxon>
        <taxon>Alphaproteobacteria</taxon>
        <taxon>Acetobacterales</taxon>
        <taxon>Acetobacteraceae</taxon>
    </lineage>
</organism>
<accession>A0A318MXT9</accession>
<feature type="region of interest" description="Disordered" evidence="1">
    <location>
        <begin position="156"/>
        <end position="197"/>
    </location>
</feature>
<name>A0A318MXT9_9PROT</name>
<gene>
    <name evidence="2" type="ORF">DK869_05710</name>
</gene>